<dbReference type="EMBL" id="AP018448">
    <property type="protein sequence ID" value="BBC30903.1"/>
    <property type="molecule type" value="Genomic_DNA"/>
</dbReference>
<accession>A0ABM7F578</accession>
<evidence type="ECO:0000313" key="2">
    <source>
        <dbReference type="Proteomes" id="UP001321542"/>
    </source>
</evidence>
<keyword evidence="2" id="KW-1185">Reference proteome</keyword>
<proteinExistence type="predicted"/>
<gene>
    <name evidence="1" type="ORF">SGFS_021970</name>
</gene>
<reference evidence="1 2" key="2">
    <citation type="journal article" date="2023" name="ChemBioChem">
        <title>Acyltransferase Domain Exchange between Two Independent Type I Polyketide Synthases in the Same Producer Strain of Macrolide Antibiotics.</title>
        <authorList>
            <person name="Kudo F."/>
            <person name="Kishikawa K."/>
            <person name="Tsuboi K."/>
            <person name="Kido T."/>
            <person name="Usui T."/>
            <person name="Hashimoto J."/>
            <person name="Shin-Ya K."/>
            <person name="Miyanaga A."/>
            <person name="Eguchi T."/>
        </authorList>
    </citation>
    <scope>NUCLEOTIDE SEQUENCE [LARGE SCALE GENOMIC DNA]</scope>
    <source>
        <strain evidence="1 2">A-8890</strain>
    </source>
</reference>
<dbReference type="Proteomes" id="UP001321542">
    <property type="component" value="Chromosome"/>
</dbReference>
<reference evidence="1 2" key="1">
    <citation type="journal article" date="2010" name="ChemBioChem">
        <title>Cloning and characterization of the biosynthetic gene cluster of 16-membered macrolide antibiotic FD-891: involvement of a dual functional cytochrome P450 monooxygenase catalyzing epoxidation and hydroxylation.</title>
        <authorList>
            <person name="Kudo F."/>
            <person name="Motegi A."/>
            <person name="Mizoue K."/>
            <person name="Eguchi T."/>
        </authorList>
    </citation>
    <scope>NUCLEOTIDE SEQUENCE [LARGE SCALE GENOMIC DNA]</scope>
    <source>
        <strain evidence="1 2">A-8890</strain>
    </source>
</reference>
<protein>
    <submittedName>
        <fullName evidence="1">Uncharacterized protein</fullName>
    </submittedName>
</protein>
<name>A0ABM7F578_9ACTN</name>
<sequence>MVLAALPASAVQKVTGGPAPYKTEAAQLAKAECKKRGGTPTGTYWYWYDESNWYAYVECAGI</sequence>
<organism evidence="1 2">
    <name type="scientific">Streptomyces graminofaciens</name>
    <dbReference type="NCBI Taxonomy" id="68212"/>
    <lineage>
        <taxon>Bacteria</taxon>
        <taxon>Bacillati</taxon>
        <taxon>Actinomycetota</taxon>
        <taxon>Actinomycetes</taxon>
        <taxon>Kitasatosporales</taxon>
        <taxon>Streptomycetaceae</taxon>
        <taxon>Streptomyces</taxon>
    </lineage>
</organism>
<evidence type="ECO:0000313" key="1">
    <source>
        <dbReference type="EMBL" id="BBC30903.1"/>
    </source>
</evidence>